<reference evidence="10" key="1">
    <citation type="journal article" date="2014" name="Sci. Data">
        <title>Genomes of diverse isolates of the marine cyanobacterium Prochlorococcus.</title>
        <authorList>
            <person name="Biller S."/>
            <person name="Berube P."/>
            <person name="Thompson J."/>
            <person name="Kelly L."/>
            <person name="Roggensack S."/>
            <person name="Awad L."/>
            <person name="Roache-Johnson K."/>
            <person name="Ding H."/>
            <person name="Giovannoni S.J."/>
            <person name="Moore L.R."/>
            <person name="Chisholm S.W."/>
        </authorList>
    </citation>
    <scope>NUCLEOTIDE SEQUENCE [LARGE SCALE GENOMIC DNA]</scope>
    <source>
        <strain evidence="10">PAC1</strain>
    </source>
</reference>
<sequence length="535" mass="58915">MSKSTKEIAFVVSLGTLLSKFGGMARQLVIAGAFGISAAYDAYNYAYIIPGFFLVLLGGINGPLHNSMVTLLADKNKVESRLFISSINNILSIILLITSLFIFFSSDFLINLVGPSLTPEIKEIASYQLKIMSPIIFLSGLIGLGFGSLNAKKEFFIPSISPLISSLIIIISISNFWINKGNTTDLDALNIRGGIILAKATFIGALSQYLIQIPFLIKKGIFAISFSIQTKYSELKRAFQMIAPASLSSGMIQINVFTDLFFASKIVGAAAALSYANFLVQAPLGIVSNSILIPLLPVFVSLRARENHLKLIKKIHQGLILSSTSMVFLGSIFISLSTPIVILIYGRGSFNQDAVDVVSQLLIAYGIGMPFYLFRDLLVRVFYGIEDAKTPFRISIIAILLNLFFDWFFIGGSSPWGDLSPLNLGVNGLVFSTTFVNFFACTLLLFKLNNRLDSLNLSNLLSQNLRIILIGLISGICSFFIFKIIFLPYSFINLLLKLIISSGISLIIFYCLAIILKIDHINNLNKFLKKKFIRL</sequence>
<evidence type="ECO:0000256" key="6">
    <source>
        <dbReference type="ARBA" id="ARBA00022989"/>
    </source>
</evidence>
<feature type="transmembrane region" description="Helical" evidence="8">
    <location>
        <begin position="467"/>
        <end position="489"/>
    </location>
</feature>
<dbReference type="InterPro" id="IPR004268">
    <property type="entry name" value="MurJ"/>
</dbReference>
<dbReference type="NCBIfam" id="TIGR01695">
    <property type="entry name" value="murJ_mviN"/>
    <property type="match status" value="1"/>
</dbReference>
<dbReference type="GO" id="GO:0015648">
    <property type="term" value="F:lipid-linked peptidoglycan transporter activity"/>
    <property type="evidence" value="ECO:0007669"/>
    <property type="project" value="UniProtKB-UniRule"/>
</dbReference>
<keyword evidence="8" id="KW-0813">Transport</keyword>
<feature type="transmembrane region" description="Helical" evidence="8">
    <location>
        <begin position="45"/>
        <end position="62"/>
    </location>
</feature>
<dbReference type="HAMAP" id="MF_02078">
    <property type="entry name" value="MurJ_MviN"/>
    <property type="match status" value="1"/>
</dbReference>
<keyword evidence="2 8" id="KW-1003">Cell membrane</keyword>
<feature type="transmembrane region" description="Helical" evidence="8">
    <location>
        <begin position="319"/>
        <end position="345"/>
    </location>
</feature>
<dbReference type="Pfam" id="PF03023">
    <property type="entry name" value="MurJ"/>
    <property type="match status" value="1"/>
</dbReference>
<comment type="subcellular location">
    <subcellularLocation>
        <location evidence="1 8">Cell membrane</location>
        <topology evidence="1 8">Multi-pass membrane protein</topology>
    </subcellularLocation>
</comment>
<keyword evidence="3 8" id="KW-0812">Transmembrane</keyword>
<protein>
    <recommendedName>
        <fullName evidence="8">Probable lipid II flippase MurJ</fullName>
    </recommendedName>
</protein>
<feature type="transmembrane region" description="Helical" evidence="8">
    <location>
        <begin position="278"/>
        <end position="299"/>
    </location>
</feature>
<evidence type="ECO:0000256" key="7">
    <source>
        <dbReference type="ARBA" id="ARBA00023136"/>
    </source>
</evidence>
<feature type="transmembrane region" description="Helical" evidence="8">
    <location>
        <begin position="495"/>
        <end position="516"/>
    </location>
</feature>
<accession>A0A0A2C411</accession>
<dbReference type="Proteomes" id="UP000030392">
    <property type="component" value="Unassembled WGS sequence"/>
</dbReference>
<dbReference type="RefSeq" id="WP_036906210.1">
    <property type="nucleotide sequence ID" value="NZ_CP138967.1"/>
</dbReference>
<dbReference type="GO" id="GO:0008360">
    <property type="term" value="P:regulation of cell shape"/>
    <property type="evidence" value="ECO:0007669"/>
    <property type="project" value="UniProtKB-KW"/>
</dbReference>
<evidence type="ECO:0000256" key="3">
    <source>
        <dbReference type="ARBA" id="ARBA00022692"/>
    </source>
</evidence>
<dbReference type="PANTHER" id="PTHR43486">
    <property type="entry name" value="LIPID II FLIPPASE MURJ-RELATED"/>
    <property type="match status" value="1"/>
</dbReference>
<feature type="transmembrane region" description="Helical" evidence="8">
    <location>
        <begin position="198"/>
        <end position="217"/>
    </location>
</feature>
<keyword evidence="8" id="KW-0961">Cell wall biogenesis/degradation</keyword>
<comment type="pathway">
    <text evidence="8">Cell wall biogenesis; peptidoglycan biosynthesis.</text>
</comment>
<comment type="similarity">
    <text evidence="8">Belongs to the MurJ/MviN family.</text>
</comment>
<feature type="transmembrane region" description="Helical" evidence="8">
    <location>
        <begin position="238"/>
        <end position="258"/>
    </location>
</feature>
<proteinExistence type="inferred from homology"/>
<feature type="transmembrane region" description="Helical" evidence="8">
    <location>
        <begin position="394"/>
        <end position="412"/>
    </location>
</feature>
<evidence type="ECO:0000256" key="1">
    <source>
        <dbReference type="ARBA" id="ARBA00004651"/>
    </source>
</evidence>
<comment type="caution">
    <text evidence="9">The sequence shown here is derived from an EMBL/GenBank/DDBJ whole genome shotgun (WGS) entry which is preliminary data.</text>
</comment>
<feature type="transmembrane region" description="Helical" evidence="8">
    <location>
        <begin position="124"/>
        <end position="144"/>
    </location>
</feature>
<feature type="transmembrane region" description="Helical" evidence="8">
    <location>
        <begin position="357"/>
        <end position="374"/>
    </location>
</feature>
<dbReference type="GO" id="GO:0009252">
    <property type="term" value="P:peptidoglycan biosynthetic process"/>
    <property type="evidence" value="ECO:0007669"/>
    <property type="project" value="UniProtKB-UniRule"/>
</dbReference>
<evidence type="ECO:0000256" key="8">
    <source>
        <dbReference type="HAMAP-Rule" id="MF_02078"/>
    </source>
</evidence>
<organism evidence="9 10">
    <name type="scientific">Prochlorococcus marinus str. PAC1</name>
    <dbReference type="NCBI Taxonomy" id="59924"/>
    <lineage>
        <taxon>Bacteria</taxon>
        <taxon>Bacillati</taxon>
        <taxon>Cyanobacteriota</taxon>
        <taxon>Cyanophyceae</taxon>
        <taxon>Synechococcales</taxon>
        <taxon>Prochlorococcaceae</taxon>
        <taxon>Prochlorococcus</taxon>
    </lineage>
</organism>
<evidence type="ECO:0000313" key="10">
    <source>
        <dbReference type="Proteomes" id="UP000030392"/>
    </source>
</evidence>
<dbReference type="AlphaFoldDB" id="A0A0A2C411"/>
<name>A0A0A2C411_PROMR</name>
<feature type="transmembrane region" description="Helical" evidence="8">
    <location>
        <begin position="424"/>
        <end position="446"/>
    </location>
</feature>
<dbReference type="EMBL" id="JNAX01000012">
    <property type="protein sequence ID" value="KGG20282.1"/>
    <property type="molecule type" value="Genomic_DNA"/>
</dbReference>
<evidence type="ECO:0000313" key="9">
    <source>
        <dbReference type="EMBL" id="KGG20282.1"/>
    </source>
</evidence>
<evidence type="ECO:0000256" key="4">
    <source>
        <dbReference type="ARBA" id="ARBA00022960"/>
    </source>
</evidence>
<dbReference type="GO" id="GO:0071555">
    <property type="term" value="P:cell wall organization"/>
    <property type="evidence" value="ECO:0007669"/>
    <property type="project" value="UniProtKB-KW"/>
</dbReference>
<feature type="transmembrane region" description="Helical" evidence="8">
    <location>
        <begin position="82"/>
        <end position="104"/>
    </location>
</feature>
<dbReference type="PANTHER" id="PTHR43486:SF1">
    <property type="entry name" value="LIPID II FLIPPASE MURJ-RELATED"/>
    <property type="match status" value="1"/>
</dbReference>
<evidence type="ECO:0000256" key="5">
    <source>
        <dbReference type="ARBA" id="ARBA00022984"/>
    </source>
</evidence>
<keyword evidence="6 8" id="KW-1133">Transmembrane helix</keyword>
<gene>
    <name evidence="8" type="primary">murJ</name>
    <name evidence="9" type="ORF">EV03_1244</name>
</gene>
<comment type="function">
    <text evidence="8">Involved in peptidoglycan biosynthesis. Transports lipid-linked peptidoglycan precursors from the inner to the outer leaflet of the cytoplasmic membrane.</text>
</comment>
<keyword evidence="5 8" id="KW-0573">Peptidoglycan synthesis</keyword>
<dbReference type="GO" id="GO:0005886">
    <property type="term" value="C:plasma membrane"/>
    <property type="evidence" value="ECO:0007669"/>
    <property type="project" value="UniProtKB-SubCell"/>
</dbReference>
<evidence type="ECO:0000256" key="2">
    <source>
        <dbReference type="ARBA" id="ARBA00022475"/>
    </source>
</evidence>
<keyword evidence="4 8" id="KW-0133">Cell shape</keyword>
<feature type="transmembrane region" description="Helical" evidence="8">
    <location>
        <begin position="156"/>
        <end position="178"/>
    </location>
</feature>
<dbReference type="UniPathway" id="UPA00219"/>
<dbReference type="PRINTS" id="PR01806">
    <property type="entry name" value="VIRFACTRMVIN"/>
</dbReference>
<keyword evidence="7 8" id="KW-0472">Membrane</keyword>